<dbReference type="EMBL" id="JAJFAZ020000008">
    <property type="protein sequence ID" value="KAI5313768.1"/>
    <property type="molecule type" value="Genomic_DNA"/>
</dbReference>
<dbReference type="AlphaFoldDB" id="A0AAD4UWU6"/>
<dbReference type="PANTHER" id="PTHR48258">
    <property type="entry name" value="DUF4218 DOMAIN-CONTAINING PROTEIN-RELATED"/>
    <property type="match status" value="1"/>
</dbReference>
<organism evidence="2 3">
    <name type="scientific">Prunus dulcis</name>
    <name type="common">Almond</name>
    <name type="synonym">Amygdalus dulcis</name>
    <dbReference type="NCBI Taxonomy" id="3755"/>
    <lineage>
        <taxon>Eukaryota</taxon>
        <taxon>Viridiplantae</taxon>
        <taxon>Streptophyta</taxon>
        <taxon>Embryophyta</taxon>
        <taxon>Tracheophyta</taxon>
        <taxon>Spermatophyta</taxon>
        <taxon>Magnoliopsida</taxon>
        <taxon>eudicotyledons</taxon>
        <taxon>Gunneridae</taxon>
        <taxon>Pentapetalae</taxon>
        <taxon>rosids</taxon>
        <taxon>fabids</taxon>
        <taxon>Rosales</taxon>
        <taxon>Rosaceae</taxon>
        <taxon>Amygdaloideae</taxon>
        <taxon>Amygdaleae</taxon>
        <taxon>Prunus</taxon>
    </lineage>
</organism>
<dbReference type="InterPro" id="IPR025452">
    <property type="entry name" value="DUF4218"/>
</dbReference>
<sequence>MFTLRAAVMWTVNDFPAYAMVSGWSTKDIEGKTNDTIKVRLDLERMGIRRGLWMNRDSDKARRDLAFFSMKPNDKKKFLKFVSSVKFPDGYASNIARCVNVDGCKFTRLKSHDCHVFMQRLLPMDMFQLRHDIVQVLCKFDMIFPPAFFTSMMHVMVHLPEEALLAGPVNYRCFYPIERLLGELKKVYATGRSPNDQL</sequence>
<evidence type="ECO:0000313" key="2">
    <source>
        <dbReference type="EMBL" id="KAI5313768.1"/>
    </source>
</evidence>
<dbReference type="InterPro" id="IPR004242">
    <property type="entry name" value="Transposase_21"/>
</dbReference>
<dbReference type="Pfam" id="PF02992">
    <property type="entry name" value="Transposase_21"/>
    <property type="match status" value="1"/>
</dbReference>
<dbReference type="PANTHER" id="PTHR48258:SF6">
    <property type="entry name" value="LEUCINE-RICH REPEAT DOMAIN, L DOMAIN-CONTAINING PROTEIN"/>
    <property type="match status" value="1"/>
</dbReference>
<dbReference type="Proteomes" id="UP001054821">
    <property type="component" value="Chromosome 8"/>
</dbReference>
<evidence type="ECO:0000313" key="3">
    <source>
        <dbReference type="Proteomes" id="UP001054821"/>
    </source>
</evidence>
<evidence type="ECO:0000259" key="1">
    <source>
        <dbReference type="Pfam" id="PF13960"/>
    </source>
</evidence>
<protein>
    <recommendedName>
        <fullName evidence="1">DUF4218 domain-containing protein</fullName>
    </recommendedName>
</protein>
<accession>A0AAD4UWU6</accession>
<comment type="caution">
    <text evidence="2">The sequence shown here is derived from an EMBL/GenBank/DDBJ whole genome shotgun (WGS) entry which is preliminary data.</text>
</comment>
<feature type="domain" description="DUF4218" evidence="1">
    <location>
        <begin position="123"/>
        <end position="188"/>
    </location>
</feature>
<name>A0AAD4UWU6_PRUDU</name>
<proteinExistence type="predicted"/>
<dbReference type="Pfam" id="PF13960">
    <property type="entry name" value="DUF4218"/>
    <property type="match status" value="1"/>
</dbReference>
<keyword evidence="3" id="KW-1185">Reference proteome</keyword>
<reference evidence="2 3" key="1">
    <citation type="journal article" date="2022" name="G3 (Bethesda)">
        <title>Whole-genome sequence and methylome profiling of the almond [Prunus dulcis (Mill.) D.A. Webb] cultivar 'Nonpareil'.</title>
        <authorList>
            <person name="D'Amico-Willman K.M."/>
            <person name="Ouma W.Z."/>
            <person name="Meulia T."/>
            <person name="Sideli G.M."/>
            <person name="Gradziel T.M."/>
            <person name="Fresnedo-Ramirez J."/>
        </authorList>
    </citation>
    <scope>NUCLEOTIDE SEQUENCE [LARGE SCALE GENOMIC DNA]</scope>
    <source>
        <strain evidence="2">Clone GOH B32 T37-40</strain>
    </source>
</reference>
<gene>
    <name evidence="2" type="ORF">L3X38_042944</name>
</gene>